<dbReference type="GO" id="GO:0032357">
    <property type="term" value="F:oxidized purine DNA binding"/>
    <property type="evidence" value="ECO:0007669"/>
    <property type="project" value="TreeGrafter"/>
</dbReference>
<keyword evidence="8 14" id="KW-0227">DNA damage</keyword>
<dbReference type="AlphaFoldDB" id="B8EI67"/>
<evidence type="ECO:0000259" key="15">
    <source>
        <dbReference type="SMART" id="SM00478"/>
    </source>
</evidence>
<evidence type="ECO:0000256" key="1">
    <source>
        <dbReference type="ARBA" id="ARBA00000843"/>
    </source>
</evidence>
<dbReference type="SMART" id="SM00525">
    <property type="entry name" value="FES"/>
    <property type="match status" value="1"/>
</dbReference>
<dbReference type="InterPro" id="IPR023170">
    <property type="entry name" value="HhH_base_excis_C"/>
</dbReference>
<dbReference type="CDD" id="cd03431">
    <property type="entry name" value="NUDIX_DNA_Glycosylase_C-MutY"/>
    <property type="match status" value="1"/>
</dbReference>
<dbReference type="NCBIfam" id="TIGR01084">
    <property type="entry name" value="mutY"/>
    <property type="match status" value="1"/>
</dbReference>
<evidence type="ECO:0000256" key="7">
    <source>
        <dbReference type="ARBA" id="ARBA00022723"/>
    </source>
</evidence>
<dbReference type="InterPro" id="IPR011257">
    <property type="entry name" value="DNA_glycosylase"/>
</dbReference>
<dbReference type="PANTHER" id="PTHR42944">
    <property type="entry name" value="ADENINE DNA GLYCOSYLASE"/>
    <property type="match status" value="1"/>
</dbReference>
<dbReference type="SUPFAM" id="SSF55811">
    <property type="entry name" value="Nudix"/>
    <property type="match status" value="1"/>
</dbReference>
<dbReference type="GO" id="GO:0035485">
    <property type="term" value="F:adenine/guanine mispair binding"/>
    <property type="evidence" value="ECO:0007669"/>
    <property type="project" value="TreeGrafter"/>
</dbReference>
<evidence type="ECO:0000256" key="2">
    <source>
        <dbReference type="ARBA" id="ARBA00002933"/>
    </source>
</evidence>
<dbReference type="PANTHER" id="PTHR42944:SF1">
    <property type="entry name" value="ADENINE DNA GLYCOSYLASE"/>
    <property type="match status" value="1"/>
</dbReference>
<evidence type="ECO:0000256" key="5">
    <source>
        <dbReference type="ARBA" id="ARBA00022023"/>
    </source>
</evidence>
<dbReference type="GO" id="GO:0000701">
    <property type="term" value="F:purine-specific mismatch base pair DNA N-glycosylase activity"/>
    <property type="evidence" value="ECO:0007669"/>
    <property type="project" value="UniProtKB-EC"/>
</dbReference>
<keyword evidence="9" id="KW-0378">Hydrolase</keyword>
<dbReference type="Gene3D" id="1.10.340.30">
    <property type="entry name" value="Hypothetical protein, domain 2"/>
    <property type="match status" value="1"/>
</dbReference>
<dbReference type="InterPro" id="IPR003265">
    <property type="entry name" value="HhH-GPD_domain"/>
</dbReference>
<dbReference type="GO" id="GO:0006284">
    <property type="term" value="P:base-excision repair"/>
    <property type="evidence" value="ECO:0007669"/>
    <property type="project" value="UniProtKB-UniRule"/>
</dbReference>
<dbReference type="InterPro" id="IPR044298">
    <property type="entry name" value="MIG/MutY"/>
</dbReference>
<evidence type="ECO:0000313" key="16">
    <source>
        <dbReference type="EMBL" id="ACK50549.1"/>
    </source>
</evidence>
<dbReference type="STRING" id="395965.Msil_1600"/>
<dbReference type="KEGG" id="msl:Msil_1600"/>
<gene>
    <name evidence="16" type="ordered locus">Msil_1600</name>
</gene>
<comment type="function">
    <text evidence="2">Adenine glycosylase active on G-A mispairs. MutY also corrects error-prone DNA synthesis past GO lesions which are due to the oxidatively damaged form of guanine: 7,8-dihydro-8-oxoguanine (8-oxo-dGTP).</text>
</comment>
<evidence type="ECO:0000256" key="12">
    <source>
        <dbReference type="ARBA" id="ARBA00023204"/>
    </source>
</evidence>
<evidence type="ECO:0000256" key="9">
    <source>
        <dbReference type="ARBA" id="ARBA00022801"/>
    </source>
</evidence>
<evidence type="ECO:0000256" key="3">
    <source>
        <dbReference type="ARBA" id="ARBA00008343"/>
    </source>
</evidence>
<evidence type="ECO:0000256" key="4">
    <source>
        <dbReference type="ARBA" id="ARBA00012045"/>
    </source>
</evidence>
<dbReference type="Gene3D" id="1.10.1670.10">
    <property type="entry name" value="Helix-hairpin-Helix base-excision DNA repair enzymes (C-terminal)"/>
    <property type="match status" value="1"/>
</dbReference>
<dbReference type="CDD" id="cd00056">
    <property type="entry name" value="ENDO3c"/>
    <property type="match status" value="1"/>
</dbReference>
<comment type="cofactor">
    <cofactor evidence="14">
        <name>[4Fe-4S] cluster</name>
        <dbReference type="ChEBI" id="CHEBI:49883"/>
    </cofactor>
    <text evidence="14">Binds 1 [4Fe-4S] cluster.</text>
</comment>
<comment type="similarity">
    <text evidence="3 14">Belongs to the Nth/MutY family.</text>
</comment>
<dbReference type="InterPro" id="IPR005760">
    <property type="entry name" value="A/G_AdeGlyc_MutY"/>
</dbReference>
<dbReference type="GO" id="GO:0006298">
    <property type="term" value="P:mismatch repair"/>
    <property type="evidence" value="ECO:0007669"/>
    <property type="project" value="TreeGrafter"/>
</dbReference>
<keyword evidence="11" id="KW-0411">Iron-sulfur</keyword>
<dbReference type="eggNOG" id="COG1194">
    <property type="taxonomic scope" value="Bacteria"/>
</dbReference>
<keyword evidence="10 14" id="KW-0408">Iron</keyword>
<dbReference type="Pfam" id="PF10576">
    <property type="entry name" value="EndIII_4Fe-2S"/>
    <property type="match status" value="1"/>
</dbReference>
<evidence type="ECO:0000256" key="14">
    <source>
        <dbReference type="RuleBase" id="RU365096"/>
    </source>
</evidence>
<dbReference type="EMBL" id="CP001280">
    <property type="protein sequence ID" value="ACK50549.1"/>
    <property type="molecule type" value="Genomic_DNA"/>
</dbReference>
<dbReference type="Proteomes" id="UP000002257">
    <property type="component" value="Chromosome"/>
</dbReference>
<accession>B8EI67</accession>
<dbReference type="Pfam" id="PF14815">
    <property type="entry name" value="NUDIX_4"/>
    <property type="match status" value="1"/>
</dbReference>
<dbReference type="Pfam" id="PF00730">
    <property type="entry name" value="HhH-GPD"/>
    <property type="match status" value="1"/>
</dbReference>
<dbReference type="InterPro" id="IPR029119">
    <property type="entry name" value="MutY_C"/>
</dbReference>
<dbReference type="PROSITE" id="PS00764">
    <property type="entry name" value="ENDONUCLEASE_III_1"/>
    <property type="match status" value="1"/>
</dbReference>
<protein>
    <recommendedName>
        <fullName evidence="5 14">Adenine DNA glycosylase</fullName>
        <ecNumber evidence="4 14">3.2.2.31</ecNumber>
    </recommendedName>
</protein>
<organism evidence="16 17">
    <name type="scientific">Methylocella silvestris (strain DSM 15510 / CIP 108128 / LMG 27833 / NCIMB 13906 / BL2)</name>
    <dbReference type="NCBI Taxonomy" id="395965"/>
    <lineage>
        <taxon>Bacteria</taxon>
        <taxon>Pseudomonadati</taxon>
        <taxon>Pseudomonadota</taxon>
        <taxon>Alphaproteobacteria</taxon>
        <taxon>Hyphomicrobiales</taxon>
        <taxon>Beijerinckiaceae</taxon>
        <taxon>Methylocella</taxon>
    </lineage>
</organism>
<comment type="catalytic activity">
    <reaction evidence="1 14">
        <text>Hydrolyzes free adenine bases from 7,8-dihydro-8-oxoguanine:adenine mismatched double-stranded DNA, leaving an apurinic site.</text>
        <dbReference type="EC" id="3.2.2.31"/>
    </reaction>
</comment>
<dbReference type="GO" id="GO:0051539">
    <property type="term" value="F:4 iron, 4 sulfur cluster binding"/>
    <property type="evidence" value="ECO:0007669"/>
    <property type="project" value="UniProtKB-UniRule"/>
</dbReference>
<sequence>MCDAAIADAAIPDAVLAWYDRHRRVLPWRAPPGAAADPYAVWLSEIMLQQTTVAAVKSYFSAFLARWPNVDALARAPAEEVMRQWAGLGYYSRARNLHACAKTVSAKFGGQFPDEEAALRALPGLGPYTAAAVAAIAFCRKAAVVDGNVERVLSRLYAIEAPPPAGKRLIYARAEALTPAERPGDYAQAMMDLGATICTPKSPACAICPLNGACAAFRIGDPARFPVKAAKPERPLRRGAAFYVARPDGAVLVRTRPPKGLLGGMTEIPGSPWTEDFDEAGAPRHAPVEARYRRLARPVEHSFTHFALQLSVYVGEAGANMPAPDGCRWAAADLENEALPTLMRKLVSAARRREFGGDL</sequence>
<dbReference type="SUPFAM" id="SSF48150">
    <property type="entry name" value="DNA-glycosylase"/>
    <property type="match status" value="1"/>
</dbReference>
<dbReference type="InterPro" id="IPR004035">
    <property type="entry name" value="Endouclease-III_FeS-bd_BS"/>
</dbReference>
<dbReference type="SMART" id="SM00478">
    <property type="entry name" value="ENDO3c"/>
    <property type="match status" value="1"/>
</dbReference>
<dbReference type="FunFam" id="1.10.340.30:FF:000002">
    <property type="entry name" value="Adenine DNA glycosylase"/>
    <property type="match status" value="1"/>
</dbReference>
<proteinExistence type="inferred from homology"/>
<dbReference type="InterPro" id="IPR015797">
    <property type="entry name" value="NUDIX_hydrolase-like_dom_sf"/>
</dbReference>
<name>B8EI67_METSB</name>
<evidence type="ECO:0000256" key="11">
    <source>
        <dbReference type="ARBA" id="ARBA00023014"/>
    </source>
</evidence>
<dbReference type="InterPro" id="IPR003651">
    <property type="entry name" value="Endonuclease3_FeS-loop_motif"/>
</dbReference>
<dbReference type="GO" id="GO:0034039">
    <property type="term" value="F:8-oxo-7,8-dihydroguanine DNA N-glycosylase activity"/>
    <property type="evidence" value="ECO:0007669"/>
    <property type="project" value="TreeGrafter"/>
</dbReference>
<evidence type="ECO:0000256" key="8">
    <source>
        <dbReference type="ARBA" id="ARBA00022763"/>
    </source>
</evidence>
<dbReference type="GO" id="GO:0046872">
    <property type="term" value="F:metal ion binding"/>
    <property type="evidence" value="ECO:0007669"/>
    <property type="project" value="UniProtKB-UniRule"/>
</dbReference>
<evidence type="ECO:0000256" key="10">
    <source>
        <dbReference type="ARBA" id="ARBA00023004"/>
    </source>
</evidence>
<keyword evidence="6" id="KW-0004">4Fe-4S</keyword>
<dbReference type="OrthoDB" id="9802365at2"/>
<dbReference type="RefSeq" id="WP_012590619.1">
    <property type="nucleotide sequence ID" value="NC_011666.1"/>
</dbReference>
<keyword evidence="13 14" id="KW-0326">Glycosidase</keyword>
<keyword evidence="17" id="KW-1185">Reference proteome</keyword>
<reference evidence="16 17" key="1">
    <citation type="journal article" date="2010" name="J. Bacteriol.">
        <title>Complete genome sequence of the aerobic facultative methanotroph Methylocella silvestris BL2.</title>
        <authorList>
            <person name="Chen Y."/>
            <person name="Crombie A."/>
            <person name="Rahman M.T."/>
            <person name="Dedysh S.N."/>
            <person name="Liesack W."/>
            <person name="Stott M.B."/>
            <person name="Alam M."/>
            <person name="Theisen A.R."/>
            <person name="Murrell J.C."/>
            <person name="Dunfield P.F."/>
        </authorList>
    </citation>
    <scope>NUCLEOTIDE SEQUENCE [LARGE SCALE GENOMIC DNA]</scope>
    <source>
        <strain evidence="17">DSM 15510 / CIP 108128 / LMG 27833 / NCIMB 13906 / BL2</strain>
    </source>
</reference>
<keyword evidence="12" id="KW-0234">DNA repair</keyword>
<dbReference type="Gene3D" id="3.90.79.10">
    <property type="entry name" value="Nucleoside Triphosphate Pyrophosphohydrolase"/>
    <property type="match status" value="1"/>
</dbReference>
<evidence type="ECO:0000256" key="13">
    <source>
        <dbReference type="ARBA" id="ARBA00023295"/>
    </source>
</evidence>
<evidence type="ECO:0000256" key="6">
    <source>
        <dbReference type="ARBA" id="ARBA00022485"/>
    </source>
</evidence>
<evidence type="ECO:0000313" key="17">
    <source>
        <dbReference type="Proteomes" id="UP000002257"/>
    </source>
</evidence>
<dbReference type="EC" id="3.2.2.31" evidence="4 14"/>
<dbReference type="HOGENOM" id="CLU_012862_0_2_5"/>
<feature type="domain" description="HhH-GPD" evidence="15">
    <location>
        <begin position="47"/>
        <end position="196"/>
    </location>
</feature>
<keyword evidence="7" id="KW-0479">Metal-binding</keyword>